<dbReference type="AlphaFoldDB" id="W2MYM9"/>
<protein>
    <submittedName>
        <fullName evidence="2">Uncharacterized protein</fullName>
    </submittedName>
</protein>
<evidence type="ECO:0000256" key="1">
    <source>
        <dbReference type="SAM" id="MobiDB-lite"/>
    </source>
</evidence>
<name>W2MYM9_PHYNI</name>
<feature type="region of interest" description="Disordered" evidence="1">
    <location>
        <begin position="1"/>
        <end position="20"/>
    </location>
</feature>
<proteinExistence type="predicted"/>
<dbReference type="Proteomes" id="UP000054532">
    <property type="component" value="Unassembled WGS sequence"/>
</dbReference>
<accession>W2MYM9</accession>
<dbReference type="EMBL" id="KI694080">
    <property type="protein sequence ID" value="ETM41466.1"/>
    <property type="molecule type" value="Genomic_DNA"/>
</dbReference>
<organism evidence="2">
    <name type="scientific">Phytophthora nicotianae</name>
    <name type="common">Potato buckeye rot agent</name>
    <name type="synonym">Phytophthora parasitica</name>
    <dbReference type="NCBI Taxonomy" id="4792"/>
    <lineage>
        <taxon>Eukaryota</taxon>
        <taxon>Sar</taxon>
        <taxon>Stramenopiles</taxon>
        <taxon>Oomycota</taxon>
        <taxon>Peronosporomycetes</taxon>
        <taxon>Peronosporales</taxon>
        <taxon>Peronosporaceae</taxon>
        <taxon>Phytophthora</taxon>
    </lineage>
</organism>
<sequence length="32" mass="3664">MDPTEPAQSGYEKYQSSQTMITTSLETEMIHE</sequence>
<reference evidence="2" key="1">
    <citation type="submission" date="2013-11" db="EMBL/GenBank/DDBJ databases">
        <title>The Genome Sequence of Phytophthora parasitica IAC_01/95.</title>
        <authorList>
            <consortium name="The Broad Institute Genomics Platform"/>
            <person name="Russ C."/>
            <person name="Tyler B."/>
            <person name="Panabieres F."/>
            <person name="Shan W."/>
            <person name="Tripathy S."/>
            <person name="Grunwald N."/>
            <person name="Machado M."/>
            <person name="Johnson C.S."/>
            <person name="Arredondo F."/>
            <person name="Hong C."/>
            <person name="Coffey M."/>
            <person name="Young S.K."/>
            <person name="Zeng Q."/>
            <person name="Gargeya S."/>
            <person name="Fitzgerald M."/>
            <person name="Abouelleil A."/>
            <person name="Alvarado L."/>
            <person name="Chapman S.B."/>
            <person name="Gainer-Dewar J."/>
            <person name="Goldberg J."/>
            <person name="Griggs A."/>
            <person name="Gujja S."/>
            <person name="Hansen M."/>
            <person name="Howarth C."/>
            <person name="Imamovic A."/>
            <person name="Ireland A."/>
            <person name="Larimer J."/>
            <person name="McCowan C."/>
            <person name="Murphy C."/>
            <person name="Pearson M."/>
            <person name="Poon T.W."/>
            <person name="Priest M."/>
            <person name="Roberts A."/>
            <person name="Saif S."/>
            <person name="Shea T."/>
            <person name="Sykes S."/>
            <person name="Wortman J."/>
            <person name="Nusbaum C."/>
            <person name="Birren B."/>
        </authorList>
    </citation>
    <scope>NUCLEOTIDE SEQUENCE [LARGE SCALE GENOMIC DNA]</scope>
    <source>
        <strain evidence="2">IAC_01/95</strain>
    </source>
</reference>
<gene>
    <name evidence="2" type="ORF">L914_12758</name>
</gene>
<evidence type="ECO:0000313" key="2">
    <source>
        <dbReference type="EMBL" id="ETM41466.1"/>
    </source>
</evidence>